<evidence type="ECO:0000313" key="11">
    <source>
        <dbReference type="Proteomes" id="UP000619457"/>
    </source>
</evidence>
<dbReference type="Pfam" id="PF00186">
    <property type="entry name" value="DHFR_1"/>
    <property type="match status" value="1"/>
</dbReference>
<evidence type="ECO:0000313" key="10">
    <source>
        <dbReference type="EMBL" id="GGZ26333.1"/>
    </source>
</evidence>
<reference evidence="10" key="1">
    <citation type="journal article" date="2014" name="Int. J. Syst. Evol. Microbiol.">
        <title>Complete genome sequence of Corynebacterium casei LMG S-19264T (=DSM 44701T), isolated from a smear-ripened cheese.</title>
        <authorList>
            <consortium name="US DOE Joint Genome Institute (JGI-PGF)"/>
            <person name="Walter F."/>
            <person name="Albersmeier A."/>
            <person name="Kalinowski J."/>
            <person name="Ruckert C."/>
        </authorList>
    </citation>
    <scope>NUCLEOTIDE SEQUENCE</scope>
    <source>
        <strain evidence="10">KCTC 12368</strain>
    </source>
</reference>
<dbReference type="EMBL" id="BMWX01000003">
    <property type="protein sequence ID" value="GGZ26333.1"/>
    <property type="molecule type" value="Genomic_DNA"/>
</dbReference>
<dbReference type="GO" id="GO:0005829">
    <property type="term" value="C:cytosol"/>
    <property type="evidence" value="ECO:0007669"/>
    <property type="project" value="TreeGrafter"/>
</dbReference>
<evidence type="ECO:0000256" key="6">
    <source>
        <dbReference type="ARBA" id="ARBA00023002"/>
    </source>
</evidence>
<dbReference type="PANTHER" id="PTHR48069:SF3">
    <property type="entry name" value="DIHYDROFOLATE REDUCTASE"/>
    <property type="match status" value="1"/>
</dbReference>
<dbReference type="PANTHER" id="PTHR48069">
    <property type="entry name" value="DIHYDROFOLATE REDUCTASE"/>
    <property type="match status" value="1"/>
</dbReference>
<dbReference type="RefSeq" id="WP_018473224.1">
    <property type="nucleotide sequence ID" value="NZ_BMWX01000003.1"/>
</dbReference>
<dbReference type="SUPFAM" id="SSF53597">
    <property type="entry name" value="Dihydrofolate reductase-like"/>
    <property type="match status" value="1"/>
</dbReference>
<comment type="pathway">
    <text evidence="1 8">Cofactor biosynthesis; tetrahydrofolate biosynthesis; 5,6,7,8-tetrahydrofolate from 7,8-dihydrofolate: step 1/1.</text>
</comment>
<comment type="catalytic activity">
    <reaction evidence="8">
        <text>(6S)-5,6,7,8-tetrahydrofolate + NADP(+) = 7,8-dihydrofolate + NADPH + H(+)</text>
        <dbReference type="Rhea" id="RHEA:15009"/>
        <dbReference type="ChEBI" id="CHEBI:15378"/>
        <dbReference type="ChEBI" id="CHEBI:57451"/>
        <dbReference type="ChEBI" id="CHEBI:57453"/>
        <dbReference type="ChEBI" id="CHEBI:57783"/>
        <dbReference type="ChEBI" id="CHEBI:58349"/>
        <dbReference type="EC" id="1.5.1.3"/>
    </reaction>
</comment>
<evidence type="ECO:0000256" key="7">
    <source>
        <dbReference type="ARBA" id="ARBA00025067"/>
    </source>
</evidence>
<keyword evidence="6 8" id="KW-0560">Oxidoreductase</keyword>
<dbReference type="GO" id="GO:0004146">
    <property type="term" value="F:dihydrofolate reductase activity"/>
    <property type="evidence" value="ECO:0007669"/>
    <property type="project" value="UniProtKB-EC"/>
</dbReference>
<name>A0A918UQB6_9BACT</name>
<keyword evidence="11" id="KW-1185">Reference proteome</keyword>
<sequence>MIVAKATNNVIGRNNQLIWKLSADLQHFKRHTTGHLILMGRKTYESMGKPLPNRTSVVITRNPNYSLPDGHYVVHSLEEAITLAEKLQQEKVYIIGGAEIYKLALPIADELLITEVNCQPEGDAFFPEFKEENWRKLTEEVHHKDEKNQFDYTFVHYQRA</sequence>
<proteinExistence type="inferred from homology"/>
<evidence type="ECO:0000256" key="4">
    <source>
        <dbReference type="ARBA" id="ARBA00022563"/>
    </source>
</evidence>
<dbReference type="EC" id="1.5.1.3" evidence="3 8"/>
<evidence type="ECO:0000256" key="2">
    <source>
        <dbReference type="ARBA" id="ARBA00009539"/>
    </source>
</evidence>
<dbReference type="CDD" id="cd00209">
    <property type="entry name" value="DHFR"/>
    <property type="match status" value="1"/>
</dbReference>
<comment type="similarity">
    <text evidence="2 8">Belongs to the dihydrofolate reductase family.</text>
</comment>
<comment type="caution">
    <text evidence="10">The sequence shown here is derived from an EMBL/GenBank/DDBJ whole genome shotgun (WGS) entry which is preliminary data.</text>
</comment>
<dbReference type="PROSITE" id="PS51330">
    <property type="entry name" value="DHFR_2"/>
    <property type="match status" value="1"/>
</dbReference>
<accession>A0A918UQB6</accession>
<dbReference type="Proteomes" id="UP000619457">
    <property type="component" value="Unassembled WGS sequence"/>
</dbReference>
<dbReference type="InterPro" id="IPR012259">
    <property type="entry name" value="DHFR"/>
</dbReference>
<gene>
    <name evidence="10" type="primary">dfrA</name>
    <name evidence="10" type="ORF">GCM10007049_18760</name>
</gene>
<dbReference type="InterPro" id="IPR001796">
    <property type="entry name" value="DHFR_dom"/>
</dbReference>
<reference evidence="10" key="2">
    <citation type="submission" date="2020-09" db="EMBL/GenBank/DDBJ databases">
        <authorList>
            <person name="Sun Q."/>
            <person name="Kim S."/>
        </authorList>
    </citation>
    <scope>NUCLEOTIDE SEQUENCE</scope>
    <source>
        <strain evidence="10">KCTC 12368</strain>
    </source>
</reference>
<dbReference type="GO" id="GO:0046655">
    <property type="term" value="P:folic acid metabolic process"/>
    <property type="evidence" value="ECO:0007669"/>
    <property type="project" value="TreeGrafter"/>
</dbReference>
<evidence type="ECO:0000256" key="3">
    <source>
        <dbReference type="ARBA" id="ARBA00012856"/>
    </source>
</evidence>
<dbReference type="InterPro" id="IPR024072">
    <property type="entry name" value="DHFR-like_dom_sf"/>
</dbReference>
<comment type="function">
    <text evidence="7 8">Key enzyme in folate metabolism. Catalyzes an essential reaction for de novo glycine and purine synthesis, and for DNA precursor synthesis.</text>
</comment>
<dbReference type="GO" id="GO:0070401">
    <property type="term" value="F:NADP+ binding"/>
    <property type="evidence" value="ECO:0007669"/>
    <property type="project" value="UniProtKB-ARBA"/>
</dbReference>
<feature type="domain" description="DHFR" evidence="9">
    <location>
        <begin position="1"/>
        <end position="159"/>
    </location>
</feature>
<evidence type="ECO:0000256" key="8">
    <source>
        <dbReference type="PIRNR" id="PIRNR000194"/>
    </source>
</evidence>
<dbReference type="GO" id="GO:0006730">
    <property type="term" value="P:one-carbon metabolic process"/>
    <property type="evidence" value="ECO:0007669"/>
    <property type="project" value="UniProtKB-KW"/>
</dbReference>
<dbReference type="GO" id="GO:0046654">
    <property type="term" value="P:tetrahydrofolate biosynthetic process"/>
    <property type="evidence" value="ECO:0007669"/>
    <property type="project" value="InterPro"/>
</dbReference>
<keyword evidence="5 8" id="KW-0521">NADP</keyword>
<dbReference type="GO" id="GO:0046452">
    <property type="term" value="P:dihydrofolate metabolic process"/>
    <property type="evidence" value="ECO:0007669"/>
    <property type="project" value="TreeGrafter"/>
</dbReference>
<dbReference type="AlphaFoldDB" id="A0A918UQB6"/>
<organism evidence="10 11">
    <name type="scientific">Echinicola pacifica</name>
    <dbReference type="NCBI Taxonomy" id="346377"/>
    <lineage>
        <taxon>Bacteria</taxon>
        <taxon>Pseudomonadati</taxon>
        <taxon>Bacteroidota</taxon>
        <taxon>Cytophagia</taxon>
        <taxon>Cytophagales</taxon>
        <taxon>Cyclobacteriaceae</taxon>
        <taxon>Echinicola</taxon>
    </lineage>
</organism>
<evidence type="ECO:0000259" key="9">
    <source>
        <dbReference type="PROSITE" id="PS51330"/>
    </source>
</evidence>
<evidence type="ECO:0000256" key="5">
    <source>
        <dbReference type="ARBA" id="ARBA00022857"/>
    </source>
</evidence>
<dbReference type="Gene3D" id="3.40.430.10">
    <property type="entry name" value="Dihydrofolate Reductase, subunit A"/>
    <property type="match status" value="1"/>
</dbReference>
<dbReference type="PRINTS" id="PR00070">
    <property type="entry name" value="DHFR"/>
</dbReference>
<dbReference type="PIRSF" id="PIRSF000194">
    <property type="entry name" value="DHFR"/>
    <property type="match status" value="1"/>
</dbReference>
<evidence type="ECO:0000256" key="1">
    <source>
        <dbReference type="ARBA" id="ARBA00004903"/>
    </source>
</evidence>
<dbReference type="FunFam" id="3.40.430.10:FF:000001">
    <property type="entry name" value="Dihydrofolate reductase"/>
    <property type="match status" value="1"/>
</dbReference>
<keyword evidence="4 8" id="KW-0554">One-carbon metabolism</keyword>
<protein>
    <recommendedName>
        <fullName evidence="3 8">Dihydrofolate reductase</fullName>
        <ecNumber evidence="3 8">1.5.1.3</ecNumber>
    </recommendedName>
</protein>